<dbReference type="InterPro" id="IPR001932">
    <property type="entry name" value="PPM-type_phosphatase-like_dom"/>
</dbReference>
<reference evidence="2 3" key="1">
    <citation type="submission" date="2012-06" db="EMBL/GenBank/DDBJ databases">
        <title>Draft Genome Sequence of Lactobacillus hominis Strain CRBIP 24.179T, isolated from human intestine.</title>
        <authorList>
            <person name="Cousin S."/>
            <person name="Ma L."/>
            <person name="Bizet C."/>
            <person name="Loux V."/>
            <person name="Bouchier C."/>
            <person name="Clermont D."/>
            <person name="Creno S."/>
        </authorList>
    </citation>
    <scope>NUCLEOTIDE SEQUENCE [LARGE SCALE GENOMIC DNA]</scope>
    <source>
        <strain evidence="3">CRBIP 24.179T</strain>
    </source>
</reference>
<dbReference type="SUPFAM" id="SSF81606">
    <property type="entry name" value="PP2C-like"/>
    <property type="match status" value="1"/>
</dbReference>
<dbReference type="Pfam" id="PF13672">
    <property type="entry name" value="PP2C_2"/>
    <property type="match status" value="1"/>
</dbReference>
<dbReference type="Proteomes" id="UP000009320">
    <property type="component" value="Unassembled WGS sequence"/>
</dbReference>
<dbReference type="PANTHER" id="PTHR47992">
    <property type="entry name" value="PROTEIN PHOSPHATASE"/>
    <property type="match status" value="1"/>
</dbReference>
<dbReference type="EC" id="3.1.3.16" evidence="2"/>
<dbReference type="STRING" id="1423758.FC41_GL000859"/>
<name>I7LA54_9LACO</name>
<dbReference type="GO" id="GO:0004722">
    <property type="term" value="F:protein serine/threonine phosphatase activity"/>
    <property type="evidence" value="ECO:0007669"/>
    <property type="project" value="UniProtKB-EC"/>
</dbReference>
<dbReference type="AlphaFoldDB" id="I7LA54"/>
<protein>
    <submittedName>
        <fullName evidence="2">Serine/threonine protein phosphatase 1</fullName>
        <ecNumber evidence="2">3.1.3.16</ecNumber>
    </submittedName>
</protein>
<gene>
    <name evidence="2" type="ORF">BN55_01105</name>
</gene>
<evidence type="ECO:0000313" key="2">
    <source>
        <dbReference type="EMBL" id="CCI81934.1"/>
    </source>
</evidence>
<proteinExistence type="predicted"/>
<feature type="domain" description="PPM-type phosphatase" evidence="1">
    <location>
        <begin position="1"/>
        <end position="212"/>
    </location>
</feature>
<dbReference type="InterPro" id="IPR036457">
    <property type="entry name" value="PPM-type-like_dom_sf"/>
</dbReference>
<comment type="caution">
    <text evidence="2">The sequence shown here is derived from an EMBL/GenBank/DDBJ whole genome shotgun (WGS) entry which is preliminary data.</text>
</comment>
<dbReference type="eggNOG" id="COG0631">
    <property type="taxonomic scope" value="Bacteria"/>
</dbReference>
<dbReference type="Gene3D" id="3.60.40.10">
    <property type="entry name" value="PPM-type phosphatase domain"/>
    <property type="match status" value="1"/>
</dbReference>
<dbReference type="PROSITE" id="PS51746">
    <property type="entry name" value="PPM_2"/>
    <property type="match status" value="1"/>
</dbReference>
<dbReference type="SMART" id="SM00332">
    <property type="entry name" value="PP2Cc"/>
    <property type="match status" value="1"/>
</dbReference>
<keyword evidence="3" id="KW-1185">Reference proteome</keyword>
<accession>I7LA54</accession>
<organism evidence="2 3">
    <name type="scientific">Lactobacillus hominis DSM 23910 = CRBIP 24.179</name>
    <dbReference type="NCBI Taxonomy" id="1423758"/>
    <lineage>
        <taxon>Bacteria</taxon>
        <taxon>Bacillati</taxon>
        <taxon>Bacillota</taxon>
        <taxon>Bacilli</taxon>
        <taxon>Lactobacillales</taxon>
        <taxon>Lactobacillaceae</taxon>
        <taxon>Lactobacillus</taxon>
    </lineage>
</organism>
<sequence length="219" mass="24037">MGIVCDGMGGHQGGDVASTMAVSHLGHNFEHTDFTDPKLAQKWLTVQLRLENETILNTADKFADLNGMGTTIVLAIAFAEKILIAHLGDSRAYLYGNDDFKQITQDHSLVNELVKMGQITKQQARNHPQKNIITETLGVSSTVNPEFDTLEVHAGDVYLLCTDGLTNSLTDPQIQQILATKNLTLKERCNKLINEANRLGGGDNITVCLIAYTQKEDDK</sequence>
<evidence type="ECO:0000259" key="1">
    <source>
        <dbReference type="PROSITE" id="PS51746"/>
    </source>
</evidence>
<evidence type="ECO:0000313" key="3">
    <source>
        <dbReference type="Proteomes" id="UP000009320"/>
    </source>
</evidence>
<dbReference type="SMART" id="SM00331">
    <property type="entry name" value="PP2C_SIG"/>
    <property type="match status" value="1"/>
</dbReference>
<dbReference type="EMBL" id="CAKE01000011">
    <property type="protein sequence ID" value="CCI81934.1"/>
    <property type="molecule type" value="Genomic_DNA"/>
</dbReference>
<dbReference type="CDD" id="cd00143">
    <property type="entry name" value="PP2Cc"/>
    <property type="match status" value="1"/>
</dbReference>
<keyword evidence="2" id="KW-0378">Hydrolase</keyword>
<dbReference type="NCBIfam" id="NF033484">
    <property type="entry name" value="Stp1_PP2C_phos"/>
    <property type="match status" value="1"/>
</dbReference>
<dbReference type="InterPro" id="IPR015655">
    <property type="entry name" value="PP2C"/>
</dbReference>